<evidence type="ECO:0000313" key="2">
    <source>
        <dbReference type="Proteomes" id="UP000594195"/>
    </source>
</evidence>
<dbReference type="EMBL" id="CP040442">
    <property type="protein sequence ID" value="QOW09096.1"/>
    <property type="molecule type" value="Genomic_DNA"/>
</dbReference>
<proteinExistence type="predicted"/>
<sequence>METNLPLDELQEQKQEKLQSFARIADKLIDDLFNYSQMSGKDFEENRKSYFNEITDLQNVITEINNNLKS</sequence>
<dbReference type="KEGG" id="kfa:Q73A0000_01390"/>
<name>A0A7M2Y4S2_9FLAO</name>
<dbReference type="Proteomes" id="UP000594195">
    <property type="component" value="Chromosome"/>
</dbReference>
<evidence type="ECO:0000313" key="1">
    <source>
        <dbReference type="EMBL" id="QOW09096.1"/>
    </source>
</evidence>
<dbReference type="AlphaFoldDB" id="A0A7M2Y4S2"/>
<protein>
    <submittedName>
        <fullName evidence="1">Uncharacterized protein</fullName>
    </submittedName>
</protein>
<gene>
    <name evidence="1" type="ORF">Q73A0000_01390</name>
</gene>
<dbReference type="RefSeq" id="WP_193812307.1">
    <property type="nucleotide sequence ID" value="NZ_CP040442.1"/>
</dbReference>
<accession>A0A7M2Y4S2</accession>
<reference evidence="1 2" key="1">
    <citation type="submission" date="2019-05" db="EMBL/GenBank/DDBJ databases">
        <title>Chryseobacterium sp. isolated from King George Island, maritime Antarctica.</title>
        <authorList>
            <person name="Peng X."/>
        </authorList>
    </citation>
    <scope>NUCLEOTIDE SEQUENCE [LARGE SCALE GENOMIC DNA]</scope>
    <source>
        <strain evidence="1 2">7-3A</strain>
    </source>
</reference>
<keyword evidence="2" id="KW-1185">Reference proteome</keyword>
<organism evidence="1 2">
    <name type="scientific">Kaistella flava</name>
    <name type="common">ex Peng et al. 2021</name>
    <dbReference type="NCBI Taxonomy" id="2038776"/>
    <lineage>
        <taxon>Bacteria</taxon>
        <taxon>Pseudomonadati</taxon>
        <taxon>Bacteroidota</taxon>
        <taxon>Flavobacteriia</taxon>
        <taxon>Flavobacteriales</taxon>
        <taxon>Weeksellaceae</taxon>
        <taxon>Chryseobacterium group</taxon>
        <taxon>Kaistella</taxon>
    </lineage>
</organism>